<sequence>MTEQERPAKMWQRAAHDFLDARGFAPGPSLFRAIAHALAAFFAESRQPLRIPLALEWFQKAEVMAMFADQTGPLGFADVRRVVAIVAVEFPQVTVEHVRVALNALEDGGLLESAYREIDSEAGAAVPVSAEEVAALLRQIGRASCRERV</sequence>
<comment type="caution">
    <text evidence="1">The sequence shown here is derived from an EMBL/GenBank/DDBJ whole genome shotgun (WGS) entry which is preliminary data.</text>
</comment>
<protein>
    <submittedName>
        <fullName evidence="1">Uncharacterized protein</fullName>
    </submittedName>
</protein>
<gene>
    <name evidence="1" type="ORF">BN874_920012</name>
</gene>
<reference evidence="1 2" key="1">
    <citation type="journal article" date="2014" name="ISME J.">
        <title>Candidatus Competibacter-lineage genomes retrieved from metagenomes reveal functional metabolic diversity.</title>
        <authorList>
            <person name="McIlroy S.J."/>
            <person name="Albertsen M."/>
            <person name="Andresen E.K."/>
            <person name="Saunders A.M."/>
            <person name="Kristiansen R."/>
            <person name="Stokholm-Bjerregaard M."/>
            <person name="Nielsen K.L."/>
            <person name="Nielsen P.H."/>
        </authorList>
    </citation>
    <scope>NUCLEOTIDE SEQUENCE [LARGE SCALE GENOMIC DNA]</scope>
    <source>
        <strain evidence="1 2">Run_B_J11</strain>
    </source>
</reference>
<accession>A0A7U7J6C3</accession>
<evidence type="ECO:0000313" key="2">
    <source>
        <dbReference type="Proteomes" id="UP000019184"/>
    </source>
</evidence>
<dbReference type="AlphaFoldDB" id="A0A7U7J6C3"/>
<proteinExistence type="predicted"/>
<keyword evidence="2" id="KW-1185">Reference proteome</keyword>
<name>A0A7U7J6C3_9GAMM</name>
<dbReference type="EMBL" id="CBTK010000312">
    <property type="protein sequence ID" value="CDH47746.1"/>
    <property type="molecule type" value="Genomic_DNA"/>
</dbReference>
<dbReference type="Proteomes" id="UP000019184">
    <property type="component" value="Unassembled WGS sequence"/>
</dbReference>
<organism evidence="1 2">
    <name type="scientific">Candidatus Contendobacter odensis Run_B_J11</name>
    <dbReference type="NCBI Taxonomy" id="1400861"/>
    <lineage>
        <taxon>Bacteria</taxon>
        <taxon>Pseudomonadati</taxon>
        <taxon>Pseudomonadota</taxon>
        <taxon>Gammaproteobacteria</taxon>
        <taxon>Candidatus Competibacteraceae</taxon>
        <taxon>Candidatus Contendibacter</taxon>
    </lineage>
</organism>
<evidence type="ECO:0000313" key="1">
    <source>
        <dbReference type="EMBL" id="CDH47746.1"/>
    </source>
</evidence>
<dbReference type="RefSeq" id="WP_034437021.1">
    <property type="nucleotide sequence ID" value="NZ_CBTK010000312.1"/>
</dbReference>